<dbReference type="InterPro" id="IPR006171">
    <property type="entry name" value="TOPRIM_dom"/>
</dbReference>
<evidence type="ECO:0000256" key="2">
    <source>
        <dbReference type="ARBA" id="ARBA00009446"/>
    </source>
</evidence>
<dbReference type="AlphaFoldDB" id="A0A7C2BGV1"/>
<evidence type="ECO:0000256" key="9">
    <source>
        <dbReference type="ARBA" id="ARBA00023235"/>
    </source>
</evidence>
<dbReference type="InterPro" id="IPR023406">
    <property type="entry name" value="Topo_IA_AS"/>
</dbReference>
<dbReference type="GO" id="GO:0003917">
    <property type="term" value="F:DNA topoisomerase type I (single strand cut, ATP-independent) activity"/>
    <property type="evidence" value="ECO:0007669"/>
    <property type="project" value="UniProtKB-UniRule"/>
</dbReference>
<dbReference type="InterPro" id="IPR003601">
    <property type="entry name" value="Topo_IA_2"/>
</dbReference>
<feature type="site" description="Interaction with DNA" evidence="10">
    <location>
        <position position="168"/>
    </location>
</feature>
<dbReference type="InterPro" id="IPR003602">
    <property type="entry name" value="Topo_IA_DNA-bd_dom"/>
</dbReference>
<feature type="site" description="Interaction with DNA" evidence="10">
    <location>
        <position position="177"/>
    </location>
</feature>
<dbReference type="Pfam" id="PF01131">
    <property type="entry name" value="Topoisom_bac"/>
    <property type="match status" value="1"/>
</dbReference>
<dbReference type="PANTHER" id="PTHR42785">
    <property type="entry name" value="DNA TOPOISOMERASE, TYPE IA, CORE"/>
    <property type="match status" value="1"/>
</dbReference>
<dbReference type="InterPro" id="IPR023405">
    <property type="entry name" value="Topo_IA_core_domain"/>
</dbReference>
<gene>
    <name evidence="10 14" type="primary">topA</name>
    <name evidence="14" type="ORF">ENP47_07305</name>
</gene>
<comment type="caution">
    <text evidence="14">The sequence shown here is derived from an EMBL/GenBank/DDBJ whole genome shotgun (WGS) entry which is preliminary data.</text>
</comment>
<dbReference type="GO" id="GO:0003677">
    <property type="term" value="F:DNA binding"/>
    <property type="evidence" value="ECO:0007669"/>
    <property type="project" value="UniProtKB-KW"/>
</dbReference>
<feature type="site" description="Interaction with DNA" evidence="10">
    <location>
        <position position="335"/>
    </location>
</feature>
<feature type="site" description="Interaction with DNA" evidence="10">
    <location>
        <position position="62"/>
    </location>
</feature>
<feature type="domain" description="Toprim" evidence="12">
    <location>
        <begin position="32"/>
        <end position="142"/>
    </location>
</feature>
<dbReference type="InterPro" id="IPR013498">
    <property type="entry name" value="Topo_IA_Znf"/>
</dbReference>
<feature type="site" description="Interaction with DNA" evidence="10">
    <location>
        <position position="172"/>
    </location>
</feature>
<feature type="active site" description="O-(5'-phospho-DNA)-tyrosine intermediate" evidence="10">
    <location>
        <position position="333"/>
    </location>
</feature>
<dbReference type="Pfam" id="PF01751">
    <property type="entry name" value="Toprim"/>
    <property type="match status" value="1"/>
</dbReference>
<feature type="region of interest" description="Interaction with DNA" evidence="10">
    <location>
        <begin position="192"/>
        <end position="197"/>
    </location>
</feature>
<dbReference type="CDD" id="cd03363">
    <property type="entry name" value="TOPRIM_TopoIA_TopoI"/>
    <property type="match status" value="1"/>
</dbReference>
<keyword evidence="8 10" id="KW-0238">DNA-binding</keyword>
<dbReference type="SMART" id="SM00436">
    <property type="entry name" value="TOP1Bc"/>
    <property type="match status" value="1"/>
</dbReference>
<dbReference type="GO" id="GO:0005694">
    <property type="term" value="C:chromosome"/>
    <property type="evidence" value="ECO:0007669"/>
    <property type="project" value="InterPro"/>
</dbReference>
<dbReference type="SMART" id="SM00493">
    <property type="entry name" value="TOPRIM"/>
    <property type="match status" value="1"/>
</dbReference>
<keyword evidence="4" id="KW-0863">Zinc-finger</keyword>
<dbReference type="CDD" id="cd00186">
    <property type="entry name" value="TOP1Ac"/>
    <property type="match status" value="1"/>
</dbReference>
<evidence type="ECO:0000313" key="14">
    <source>
        <dbReference type="EMBL" id="HEF65388.1"/>
    </source>
</evidence>
<evidence type="ECO:0000256" key="1">
    <source>
        <dbReference type="ARBA" id="ARBA00000213"/>
    </source>
</evidence>
<dbReference type="InterPro" id="IPR013824">
    <property type="entry name" value="Topo_IA_cen_sub1"/>
</dbReference>
<accession>A0A7C2BGV1</accession>
<organism evidence="14">
    <name type="scientific">Thermomicrobium roseum</name>
    <dbReference type="NCBI Taxonomy" id="500"/>
    <lineage>
        <taxon>Bacteria</taxon>
        <taxon>Pseudomonadati</taxon>
        <taxon>Thermomicrobiota</taxon>
        <taxon>Thermomicrobia</taxon>
        <taxon>Thermomicrobiales</taxon>
        <taxon>Thermomicrobiaceae</taxon>
        <taxon>Thermomicrobium</taxon>
    </lineage>
</organism>
<dbReference type="Gene3D" id="2.70.20.10">
    <property type="entry name" value="Topoisomerase I, domain 3"/>
    <property type="match status" value="1"/>
</dbReference>
<evidence type="ECO:0000256" key="3">
    <source>
        <dbReference type="ARBA" id="ARBA00022723"/>
    </source>
</evidence>
<dbReference type="PRINTS" id="PR00417">
    <property type="entry name" value="PRTPISMRASEI"/>
</dbReference>
<comment type="similarity">
    <text evidence="2 10">Belongs to the type IA topoisomerase family.</text>
</comment>
<evidence type="ECO:0000256" key="7">
    <source>
        <dbReference type="ARBA" id="ARBA00023029"/>
    </source>
</evidence>
<proteinExistence type="inferred from homology"/>
<comment type="catalytic activity">
    <reaction evidence="1 10">
        <text>ATP-independent breakage of single-stranded DNA, followed by passage and rejoining.</text>
        <dbReference type="EC" id="5.6.2.1"/>
    </reaction>
</comment>
<evidence type="ECO:0000256" key="4">
    <source>
        <dbReference type="ARBA" id="ARBA00022771"/>
    </source>
</evidence>
<keyword evidence="9 10" id="KW-0413">Isomerase</keyword>
<dbReference type="InterPro" id="IPR005733">
    <property type="entry name" value="TopoI_bac-type"/>
</dbReference>
<dbReference type="InterPro" id="IPR013825">
    <property type="entry name" value="Topo_IA_cen_sub2"/>
</dbReference>
<dbReference type="SMART" id="SM00437">
    <property type="entry name" value="TOP1Ac"/>
    <property type="match status" value="1"/>
</dbReference>
<dbReference type="PANTHER" id="PTHR42785:SF1">
    <property type="entry name" value="DNA TOPOISOMERASE"/>
    <property type="match status" value="1"/>
</dbReference>
<evidence type="ECO:0000256" key="11">
    <source>
        <dbReference type="SAM" id="MobiDB-lite"/>
    </source>
</evidence>
<keyword evidence="3" id="KW-0479">Metal-binding</keyword>
<evidence type="ECO:0000259" key="12">
    <source>
        <dbReference type="PROSITE" id="PS50880"/>
    </source>
</evidence>
<evidence type="ECO:0000256" key="6">
    <source>
        <dbReference type="ARBA" id="ARBA00022842"/>
    </source>
</evidence>
<reference evidence="14" key="1">
    <citation type="journal article" date="2020" name="mSystems">
        <title>Genome- and Community-Level Interaction Insights into Carbon Utilization and Element Cycling Functions of Hydrothermarchaeota in Hydrothermal Sediment.</title>
        <authorList>
            <person name="Zhou Z."/>
            <person name="Liu Y."/>
            <person name="Xu W."/>
            <person name="Pan J."/>
            <person name="Luo Z.H."/>
            <person name="Li M."/>
        </authorList>
    </citation>
    <scope>NUCLEOTIDE SEQUENCE [LARGE SCALE GENOMIC DNA]</scope>
    <source>
        <strain evidence="14">SpSt-222</strain>
    </source>
</reference>
<dbReference type="PROSITE" id="PS00396">
    <property type="entry name" value="TOPO_IA_1"/>
    <property type="match status" value="1"/>
</dbReference>
<evidence type="ECO:0000259" key="13">
    <source>
        <dbReference type="PROSITE" id="PS52039"/>
    </source>
</evidence>
<dbReference type="PROSITE" id="PS52039">
    <property type="entry name" value="TOPO_IA_2"/>
    <property type="match status" value="1"/>
</dbReference>
<dbReference type="EMBL" id="DSJL01000011">
    <property type="protein sequence ID" value="HEF65388.1"/>
    <property type="molecule type" value="Genomic_DNA"/>
</dbReference>
<evidence type="ECO:0000256" key="10">
    <source>
        <dbReference type="HAMAP-Rule" id="MF_00952"/>
    </source>
</evidence>
<name>A0A7C2BGV1_THERO</name>
<dbReference type="InterPro" id="IPR028612">
    <property type="entry name" value="Topoisom_1_IA"/>
</dbReference>
<keyword evidence="5" id="KW-0862">Zinc</keyword>
<dbReference type="GO" id="GO:0006265">
    <property type="term" value="P:DNA topological change"/>
    <property type="evidence" value="ECO:0007669"/>
    <property type="project" value="UniProtKB-UniRule"/>
</dbReference>
<comment type="subunit">
    <text evidence="10">Monomer.</text>
</comment>
<comment type="function">
    <text evidence="10">Releases the supercoiling and torsional tension of DNA, which is introduced during the DNA replication and transcription, by transiently cleaving and rejoining one strand of the DNA duplex. Introduces a single-strand break via transesterification at a target site in duplex DNA. The scissile phosphodiester is attacked by the catalytic tyrosine of the enzyme, resulting in the formation of a DNA-(5'-phosphotyrosyl)-enzyme intermediate and the expulsion of a 3'-OH DNA strand. The free DNA strand then undergoes passage around the unbroken strand, thus removing DNA supercoils. Finally, in the religation step, the DNA 3'-OH attacks the covalent intermediate to expel the active-site tyrosine and restore the DNA phosphodiester backbone.</text>
</comment>
<dbReference type="InterPro" id="IPR013497">
    <property type="entry name" value="Topo_IA_cen"/>
</dbReference>
<dbReference type="EC" id="5.6.2.1" evidence="10"/>
<dbReference type="Gene3D" id="1.10.290.10">
    <property type="entry name" value="Topoisomerase I, domain 4"/>
    <property type="match status" value="1"/>
</dbReference>
<feature type="site" description="Interaction with DNA" evidence="10">
    <location>
        <position position="536"/>
    </location>
</feature>
<dbReference type="InterPro" id="IPR000380">
    <property type="entry name" value="Topo_IA"/>
</dbReference>
<dbReference type="PROSITE" id="PS50880">
    <property type="entry name" value="TOPRIM"/>
    <property type="match status" value="1"/>
</dbReference>
<dbReference type="Gene3D" id="3.30.65.10">
    <property type="entry name" value="Bacterial Topoisomerase I, domain 1"/>
    <property type="match status" value="2"/>
</dbReference>
<feature type="site" description="Interaction with DNA" evidence="10">
    <location>
        <position position="184"/>
    </location>
</feature>
<feature type="region of interest" description="Disordered" evidence="11">
    <location>
        <begin position="375"/>
        <end position="394"/>
    </location>
</feature>
<sequence>MATKTTRKTTKKGQATKPAARSAERATSVDGKALVIVESPAKARTISRFLGPEFAVKASMGHVRDLPKSKLGVDVAQDFQPTYTILKEKLPVVKELRESVQRSRELILATDPDREGEAIAWHLIEATQAHGKPIRRIVFHEITEEAIREALAHPRGIDMRLVNAQQARRVLDRLVGYEISPLLWRKVKSGLSAGRVQSVALRLIVEREREIQAFVPQEYWTIEVDLLPQANGQREPSSFTAVLARVRGEKPELPNEEVARAVARELEKAHYWVVSVKERQKQRRPAPPFITSTLQQEAGRKLRFPVSLTMQLAQQLYEGVELGPEGSVGLITYMRTDSTQVAASAQQRAREVIAARWGMEFLPERPPVYTKKAKGAQEAHEAIRPTDPARDPESVRRYLTPQQYQLYRLIWERFIASQMANAVYDTVTVEIGAGPELGAADAPYLLRATGSVIRFPGFLAVYREGRDEEESDELDQRPLPPLREGEVLRLLTVRPEQHFTQPPPRYTEATLVKTLEELGIGRPSTYAPTIETLKQRRYVVVEDRKLVPTELGILVTDLLVQHFPDVVDIGFTSRLEEELDEIASGEREWVPVVRQFYEPFHRQVEEAERTMERVRVADEPTDETCELCGRPMVIKESRFGRFLSCSGFPECKNKRPLLEKVGVQCPQCGEGEIVVRRSKKGRTFYGCSRYPDCGFVSWERPTGERCPQCGGVLVVTVRRGQETIRCNSCSYQPAEEAAPVEA</sequence>
<keyword evidence="6" id="KW-0460">Magnesium</keyword>
<dbReference type="SUPFAM" id="SSF57783">
    <property type="entry name" value="Zinc beta-ribbon"/>
    <property type="match status" value="1"/>
</dbReference>
<feature type="site" description="Interaction with DNA" evidence="10">
    <location>
        <position position="169"/>
    </location>
</feature>
<feature type="compositionally biased region" description="Basic residues" evidence="11">
    <location>
        <begin position="1"/>
        <end position="11"/>
    </location>
</feature>
<dbReference type="Gene3D" id="3.40.50.140">
    <property type="match status" value="1"/>
</dbReference>
<dbReference type="SUPFAM" id="SSF56712">
    <property type="entry name" value="Prokaryotic type I DNA topoisomerase"/>
    <property type="match status" value="1"/>
</dbReference>
<dbReference type="Pfam" id="PF01396">
    <property type="entry name" value="Zn_ribbon_Top1"/>
    <property type="match status" value="3"/>
</dbReference>
<evidence type="ECO:0000256" key="5">
    <source>
        <dbReference type="ARBA" id="ARBA00022833"/>
    </source>
</evidence>
<protein>
    <recommendedName>
        <fullName evidence="10">DNA topoisomerase 1</fullName>
        <ecNumber evidence="10">5.6.2.1</ecNumber>
    </recommendedName>
    <alternativeName>
        <fullName evidence="10">DNA topoisomerase I</fullName>
    </alternativeName>
</protein>
<keyword evidence="7 10" id="KW-0799">Topoisomerase</keyword>
<feature type="domain" description="Topo IA-type catalytic" evidence="13">
    <location>
        <begin position="158"/>
        <end position="604"/>
    </location>
</feature>
<dbReference type="HAMAP" id="MF_00952">
    <property type="entry name" value="Topoisom_1_prok"/>
    <property type="match status" value="1"/>
</dbReference>
<dbReference type="InterPro" id="IPR034149">
    <property type="entry name" value="TOPRIM_TopoI"/>
</dbReference>
<feature type="region of interest" description="Disordered" evidence="11">
    <location>
        <begin position="1"/>
        <end position="25"/>
    </location>
</feature>
<dbReference type="Gene3D" id="1.10.460.10">
    <property type="entry name" value="Topoisomerase I, domain 2"/>
    <property type="match status" value="1"/>
</dbReference>
<dbReference type="NCBIfam" id="TIGR01051">
    <property type="entry name" value="topA_bact"/>
    <property type="match status" value="1"/>
</dbReference>
<evidence type="ECO:0000256" key="8">
    <source>
        <dbReference type="ARBA" id="ARBA00023125"/>
    </source>
</evidence>
<dbReference type="GO" id="GO:0008270">
    <property type="term" value="F:zinc ion binding"/>
    <property type="evidence" value="ECO:0007669"/>
    <property type="project" value="UniProtKB-KW"/>
</dbReference>
<dbReference type="InterPro" id="IPR013826">
    <property type="entry name" value="Topo_IA_cen_sub3"/>
</dbReference>